<protein>
    <recommendedName>
        <fullName evidence="7">DUF659 domain-containing protein</fullName>
    </recommendedName>
</protein>
<name>A0A0R0F9N8_SOYBN</name>
<reference evidence="5" key="2">
    <citation type="submission" date="2018-02" db="UniProtKB">
        <authorList>
            <consortium name="EnsemblPlants"/>
        </authorList>
    </citation>
    <scope>IDENTIFICATION</scope>
    <source>
        <strain evidence="5">Williams 82</strain>
    </source>
</reference>
<evidence type="ECO:0000313" key="5">
    <source>
        <dbReference type="EnsemblPlants" id="KRG99794"/>
    </source>
</evidence>
<accession>A0A0R0F9N8</accession>
<gene>
    <name evidence="4" type="ORF">GLYMA_18G171300</name>
</gene>
<keyword evidence="6" id="KW-1185">Reference proteome</keyword>
<dbReference type="AlphaFoldDB" id="A0A0R0F9N8"/>
<dbReference type="Pfam" id="PF04937">
    <property type="entry name" value="DUF659"/>
    <property type="match status" value="1"/>
</dbReference>
<feature type="domain" description="DUF659" evidence="2">
    <location>
        <begin position="175"/>
        <end position="270"/>
    </location>
</feature>
<dbReference type="EnsemblPlants" id="KRG99794">
    <property type="protein sequence ID" value="KRG99794"/>
    <property type="gene ID" value="GLYMA_18G171300"/>
</dbReference>
<dbReference type="GO" id="GO:0046983">
    <property type="term" value="F:protein dimerization activity"/>
    <property type="evidence" value="ECO:0007669"/>
    <property type="project" value="InterPro"/>
</dbReference>
<evidence type="ECO:0000313" key="6">
    <source>
        <dbReference type="Proteomes" id="UP000008827"/>
    </source>
</evidence>
<dbReference type="Proteomes" id="UP000008827">
    <property type="component" value="Chromosome 18"/>
</dbReference>
<dbReference type="InterPro" id="IPR007021">
    <property type="entry name" value="DUF659"/>
</dbReference>
<dbReference type="OMA" id="ASFIMAY"/>
<dbReference type="InParanoid" id="A0A0R0F9N8"/>
<evidence type="ECO:0008006" key="7">
    <source>
        <dbReference type="Google" id="ProtNLM"/>
    </source>
</evidence>
<dbReference type="InterPro" id="IPR008906">
    <property type="entry name" value="HATC_C_dom"/>
</dbReference>
<evidence type="ECO:0000313" key="4">
    <source>
        <dbReference type="EMBL" id="KRG99794.1"/>
    </source>
</evidence>
<reference evidence="4 5" key="1">
    <citation type="journal article" date="2010" name="Nature">
        <title>Genome sequence of the palaeopolyploid soybean.</title>
        <authorList>
            <person name="Schmutz J."/>
            <person name="Cannon S.B."/>
            <person name="Schlueter J."/>
            <person name="Ma J."/>
            <person name="Mitros T."/>
            <person name="Nelson W."/>
            <person name="Hyten D.L."/>
            <person name="Song Q."/>
            <person name="Thelen J.J."/>
            <person name="Cheng J."/>
            <person name="Xu D."/>
            <person name="Hellsten U."/>
            <person name="May G.D."/>
            <person name="Yu Y."/>
            <person name="Sakurai T."/>
            <person name="Umezawa T."/>
            <person name="Bhattacharyya M.K."/>
            <person name="Sandhu D."/>
            <person name="Valliyodan B."/>
            <person name="Lindquist E."/>
            <person name="Peto M."/>
            <person name="Grant D."/>
            <person name="Shu S."/>
            <person name="Goodstein D."/>
            <person name="Barry K."/>
            <person name="Futrell-Griggs M."/>
            <person name="Abernathy B."/>
            <person name="Du J."/>
            <person name="Tian Z."/>
            <person name="Zhu L."/>
            <person name="Gill N."/>
            <person name="Joshi T."/>
            <person name="Libault M."/>
            <person name="Sethuraman A."/>
            <person name="Zhang X.-C."/>
            <person name="Shinozaki K."/>
            <person name="Nguyen H.T."/>
            <person name="Wing R.A."/>
            <person name="Cregan P."/>
            <person name="Specht J."/>
            <person name="Grimwood J."/>
            <person name="Rokhsar D."/>
            <person name="Stacey G."/>
            <person name="Shoemaker R.C."/>
            <person name="Jackson S.A."/>
        </authorList>
    </citation>
    <scope>NUCLEOTIDE SEQUENCE</scope>
    <source>
        <strain evidence="5">cv. Williams 82</strain>
        <tissue evidence="4">Callus</tissue>
    </source>
</reference>
<reference evidence="4" key="3">
    <citation type="submission" date="2018-07" db="EMBL/GenBank/DDBJ databases">
        <title>WGS assembly of Glycine max.</title>
        <authorList>
            <person name="Schmutz J."/>
            <person name="Cannon S."/>
            <person name="Schlueter J."/>
            <person name="Ma J."/>
            <person name="Mitros T."/>
            <person name="Nelson W."/>
            <person name="Hyten D."/>
            <person name="Song Q."/>
            <person name="Thelen J."/>
            <person name="Cheng J."/>
            <person name="Xu D."/>
            <person name="Hellsten U."/>
            <person name="May G."/>
            <person name="Yu Y."/>
            <person name="Sakurai T."/>
            <person name="Umezawa T."/>
            <person name="Bhattacharyya M."/>
            <person name="Sandhu D."/>
            <person name="Valliyodan B."/>
            <person name="Lindquist E."/>
            <person name="Peto M."/>
            <person name="Grant D."/>
            <person name="Shu S."/>
            <person name="Goodstein D."/>
            <person name="Barry K."/>
            <person name="Futrell-Griggs M."/>
            <person name="Abernathy B."/>
            <person name="Du J."/>
            <person name="Tian Z."/>
            <person name="Zhu L."/>
            <person name="Gill N."/>
            <person name="Joshi T."/>
            <person name="Libault M."/>
            <person name="Sethuraman A."/>
            <person name="Zhang X."/>
            <person name="Shinozaki K."/>
            <person name="Nguyen H."/>
            <person name="Wing R."/>
            <person name="Cregan P."/>
            <person name="Specht J."/>
            <person name="Grimwood J."/>
            <person name="Rokhsar D."/>
            <person name="Stacey G."/>
            <person name="Shoemaker R."/>
            <person name="Jackson S."/>
        </authorList>
    </citation>
    <scope>NUCLEOTIDE SEQUENCE</scope>
    <source>
        <tissue evidence="4">Callus</tissue>
    </source>
</reference>
<evidence type="ECO:0000259" key="3">
    <source>
        <dbReference type="Pfam" id="PF05699"/>
    </source>
</evidence>
<dbReference type="EMBL" id="CM000851">
    <property type="protein sequence ID" value="KRG99794.1"/>
    <property type="molecule type" value="Genomic_DNA"/>
</dbReference>
<feature type="region of interest" description="Disordered" evidence="1">
    <location>
        <begin position="77"/>
        <end position="109"/>
    </location>
</feature>
<dbReference type="InterPro" id="IPR012337">
    <property type="entry name" value="RNaseH-like_sf"/>
</dbReference>
<dbReference type="SUPFAM" id="SSF53098">
    <property type="entry name" value="Ribonuclease H-like"/>
    <property type="match status" value="1"/>
</dbReference>
<evidence type="ECO:0000256" key="1">
    <source>
        <dbReference type="SAM" id="MobiDB-lite"/>
    </source>
</evidence>
<sequence length="611" mass="70021">MMVLISKYKNAPGNRTNIGWKHGTDVDAMIVSGGVFKFKRHLVRAREDSEPYAMVPDEIKLLMMKIVVESKATKEKKRRLNSVDEDEESVEGEEATNLQGQRGFGSKGKEGSASSESLLIFFYTSVFPFNAIKNPAFLKMCEMIRKYGPGYKPPSYHDVRDEWKRTGCSIMFDGPKETIFLYSLDTSKIYKITDKVFKMLDDVVTFVGEENVVQVITDNAGNFKAAGELLMHTRQNLYWAPFVAHCIDLILEGLEKHLKVHEVTIKKGRKITTYTYGRTMLISMLKKYTNGRDFIRVGMTRFATAYLTLACLHEMKASLMRLFSSEEWKKSKFGTSQKGRKVENLVLDSRFWKNVSICLKVTALLMAFAAAAYYLNLQLHFEDDFKKDNREVKEGLFICMMRLVKDVGVRNKINVQLLEFHFSKGLFSIENAINSRKTMPPIDWWEIFRDECPELKWFAIHVLSLTCSSSGCEHNWSAFEMVRTNRRNIYVLYNLKLKSRQIRKTIALPFKDMEYDDEWIAEEGDDIFYKGNVQVEQEQPLGESGHGSNIDLVGGSLTDPTLHAFDIDNLVLNDNVEDHFSIEEELEDDGDEDDGGGGDIGDYFIKGLMDI</sequence>
<evidence type="ECO:0000259" key="2">
    <source>
        <dbReference type="Pfam" id="PF04937"/>
    </source>
</evidence>
<dbReference type="PANTHER" id="PTHR32166">
    <property type="entry name" value="OSJNBA0013A04.12 PROTEIN"/>
    <property type="match status" value="1"/>
</dbReference>
<feature type="domain" description="HAT C-terminal dimerisation" evidence="3">
    <location>
        <begin position="436"/>
        <end position="487"/>
    </location>
</feature>
<feature type="compositionally biased region" description="Acidic residues" evidence="1">
    <location>
        <begin position="83"/>
        <end position="94"/>
    </location>
</feature>
<proteinExistence type="predicted"/>
<dbReference type="Gramene" id="KRG99794">
    <property type="protein sequence ID" value="KRG99794"/>
    <property type="gene ID" value="GLYMA_18G171300"/>
</dbReference>
<organism evidence="4">
    <name type="scientific">Glycine max</name>
    <name type="common">Soybean</name>
    <name type="synonym">Glycine hispida</name>
    <dbReference type="NCBI Taxonomy" id="3847"/>
    <lineage>
        <taxon>Eukaryota</taxon>
        <taxon>Viridiplantae</taxon>
        <taxon>Streptophyta</taxon>
        <taxon>Embryophyta</taxon>
        <taxon>Tracheophyta</taxon>
        <taxon>Spermatophyta</taxon>
        <taxon>Magnoliopsida</taxon>
        <taxon>eudicotyledons</taxon>
        <taxon>Gunneridae</taxon>
        <taxon>Pentapetalae</taxon>
        <taxon>rosids</taxon>
        <taxon>fabids</taxon>
        <taxon>Fabales</taxon>
        <taxon>Fabaceae</taxon>
        <taxon>Papilionoideae</taxon>
        <taxon>50 kb inversion clade</taxon>
        <taxon>NPAAA clade</taxon>
        <taxon>indigoferoid/millettioid clade</taxon>
        <taxon>Phaseoleae</taxon>
        <taxon>Glycine</taxon>
        <taxon>Glycine subgen. Soja</taxon>
    </lineage>
</organism>
<dbReference type="Pfam" id="PF05699">
    <property type="entry name" value="Dimer_Tnp_hAT"/>
    <property type="match status" value="1"/>
</dbReference>
<dbReference type="PANTHER" id="PTHR32166:SF122">
    <property type="entry name" value="OS09G0499600 PROTEIN"/>
    <property type="match status" value="1"/>
</dbReference>